<proteinExistence type="predicted"/>
<gene>
    <name evidence="3" type="ORF">CSUB01_00883</name>
</gene>
<dbReference type="EMBL" id="JMSE01001347">
    <property type="protein sequence ID" value="KDN62178.1"/>
    <property type="molecule type" value="Genomic_DNA"/>
</dbReference>
<evidence type="ECO:0000256" key="1">
    <source>
        <dbReference type="SAM" id="MobiDB-lite"/>
    </source>
</evidence>
<sequence>MPYPQTDSTRSRNISAAPRLPSASSFPLFLPDWEPVPLEHHSTQYSATNQHHNFPHAAFSTTTIKMSEKTAPTPSQSDINFMVQIFQHMTEKPNIDWQSFADAAGFKNTTVAHTRWGQIKRKFNNSGVSTTPKKTKTPASNAGSVSKIKKATGRVGAKAAKGKGVIKSEEEETLDEDDEGFDTPTKEARIKVEDAAI</sequence>
<dbReference type="InterPro" id="IPR054505">
    <property type="entry name" value="Myb_DNA-bind_8"/>
</dbReference>
<comment type="caution">
    <text evidence="3">The sequence shown here is derived from an EMBL/GenBank/DDBJ whole genome shotgun (WGS) entry which is preliminary data.</text>
</comment>
<dbReference type="eggNOG" id="ENOG502RJRP">
    <property type="taxonomic scope" value="Eukaryota"/>
</dbReference>
<dbReference type="AlphaFoldDB" id="A0A066WZ85"/>
<feature type="compositionally biased region" description="Basic and acidic residues" evidence="1">
    <location>
        <begin position="184"/>
        <end position="197"/>
    </location>
</feature>
<protein>
    <recommendedName>
        <fullName evidence="2">Myb-like DNA-binding domain-containing protein</fullName>
    </recommendedName>
</protein>
<accession>A0A066WZ85</accession>
<reference evidence="4" key="1">
    <citation type="journal article" date="2014" name="Genome Announc.">
        <title>Draft genome sequence of Colletotrichum sublineola, a destructive pathogen of cultivated sorghum.</title>
        <authorList>
            <person name="Baroncelli R."/>
            <person name="Sanz-Martin J.M."/>
            <person name="Rech G.E."/>
            <person name="Sukno S.A."/>
            <person name="Thon M.R."/>
        </authorList>
    </citation>
    <scope>NUCLEOTIDE SEQUENCE [LARGE SCALE GENOMIC DNA]</scope>
    <source>
        <strain evidence="4">TX430BB</strain>
    </source>
</reference>
<keyword evidence="4" id="KW-1185">Reference proteome</keyword>
<dbReference type="HOGENOM" id="CLU_1384084_0_0_1"/>
<feature type="domain" description="Myb-like DNA-binding" evidence="2">
    <location>
        <begin position="76"/>
        <end position="124"/>
    </location>
</feature>
<dbReference type="OMA" id="VAHTRWG"/>
<evidence type="ECO:0000313" key="4">
    <source>
        <dbReference type="Proteomes" id="UP000027238"/>
    </source>
</evidence>
<evidence type="ECO:0000313" key="3">
    <source>
        <dbReference type="EMBL" id="KDN62178.1"/>
    </source>
</evidence>
<feature type="region of interest" description="Disordered" evidence="1">
    <location>
        <begin position="124"/>
        <end position="197"/>
    </location>
</feature>
<dbReference type="OrthoDB" id="5403747at2759"/>
<dbReference type="Proteomes" id="UP000027238">
    <property type="component" value="Unassembled WGS sequence"/>
</dbReference>
<organism evidence="3 4">
    <name type="scientific">Colletotrichum sublineola</name>
    <name type="common">Sorghum anthracnose fungus</name>
    <dbReference type="NCBI Taxonomy" id="1173701"/>
    <lineage>
        <taxon>Eukaryota</taxon>
        <taxon>Fungi</taxon>
        <taxon>Dikarya</taxon>
        <taxon>Ascomycota</taxon>
        <taxon>Pezizomycotina</taxon>
        <taxon>Sordariomycetes</taxon>
        <taxon>Hypocreomycetidae</taxon>
        <taxon>Glomerellales</taxon>
        <taxon>Glomerellaceae</taxon>
        <taxon>Colletotrichum</taxon>
        <taxon>Colletotrichum graminicola species complex</taxon>
    </lineage>
</organism>
<feature type="compositionally biased region" description="Low complexity" evidence="1">
    <location>
        <begin position="153"/>
        <end position="165"/>
    </location>
</feature>
<dbReference type="STRING" id="1173701.A0A066WZ85"/>
<feature type="compositionally biased region" description="Acidic residues" evidence="1">
    <location>
        <begin position="169"/>
        <end position="181"/>
    </location>
</feature>
<evidence type="ECO:0000259" key="2">
    <source>
        <dbReference type="Pfam" id="PF22980"/>
    </source>
</evidence>
<name>A0A066WZ85_COLSU</name>
<dbReference type="Pfam" id="PF22980">
    <property type="entry name" value="Myb_DNA-bind_8"/>
    <property type="match status" value="1"/>
</dbReference>